<keyword evidence="5" id="KW-0560">Oxidoreductase</keyword>
<keyword evidence="3" id="KW-0479">Metal-binding</keyword>
<evidence type="ECO:0000313" key="9">
    <source>
        <dbReference type="Proteomes" id="UP000199679"/>
    </source>
</evidence>
<dbReference type="EMBL" id="LT629740">
    <property type="protein sequence ID" value="SDT42160.1"/>
    <property type="molecule type" value="Genomic_DNA"/>
</dbReference>
<dbReference type="STRING" id="652787.SAMN05216490_3420"/>
<evidence type="ECO:0000256" key="1">
    <source>
        <dbReference type="ARBA" id="ARBA00001947"/>
    </source>
</evidence>
<feature type="domain" description="MsrB" evidence="7">
    <location>
        <begin position="1"/>
        <end position="119"/>
    </location>
</feature>
<dbReference type="GO" id="GO:0033743">
    <property type="term" value="F:peptide-methionine (R)-S-oxide reductase activity"/>
    <property type="evidence" value="ECO:0007669"/>
    <property type="project" value="UniProtKB-EC"/>
</dbReference>
<dbReference type="GO" id="GO:0006979">
    <property type="term" value="P:response to oxidative stress"/>
    <property type="evidence" value="ECO:0007669"/>
    <property type="project" value="InterPro"/>
</dbReference>
<dbReference type="GO" id="GO:0030091">
    <property type="term" value="P:protein repair"/>
    <property type="evidence" value="ECO:0007669"/>
    <property type="project" value="InterPro"/>
</dbReference>
<dbReference type="InterPro" id="IPR011057">
    <property type="entry name" value="Mss4-like_sf"/>
</dbReference>
<evidence type="ECO:0000256" key="3">
    <source>
        <dbReference type="ARBA" id="ARBA00022723"/>
    </source>
</evidence>
<evidence type="ECO:0000313" key="8">
    <source>
        <dbReference type="EMBL" id="SDT42160.1"/>
    </source>
</evidence>
<dbReference type="OrthoDB" id="4174719at2"/>
<dbReference type="NCBIfam" id="NF004036">
    <property type="entry name" value="PRK05508.1"/>
    <property type="match status" value="1"/>
</dbReference>
<sequence>MEYNKLTPDEEWVILHKGTERPFTGSLLNNKAEGVYVCKRCDTPLYESATKFESHCGWPSFDDEILGSVKRVPDADGRRVEIVCANCGAHLGHVFEGEYLTPKNVRHCVNSVSMKFVPLVK</sequence>
<gene>
    <name evidence="8" type="ORF">SAMN05216490_3420</name>
</gene>
<organism evidence="8 9">
    <name type="scientific">Mucilaginibacter mallensis</name>
    <dbReference type="NCBI Taxonomy" id="652787"/>
    <lineage>
        <taxon>Bacteria</taxon>
        <taxon>Pseudomonadati</taxon>
        <taxon>Bacteroidota</taxon>
        <taxon>Sphingobacteriia</taxon>
        <taxon>Sphingobacteriales</taxon>
        <taxon>Sphingobacteriaceae</taxon>
        <taxon>Mucilaginibacter</taxon>
    </lineage>
</organism>
<evidence type="ECO:0000256" key="6">
    <source>
        <dbReference type="ARBA" id="ARBA00048488"/>
    </source>
</evidence>
<evidence type="ECO:0000256" key="4">
    <source>
        <dbReference type="ARBA" id="ARBA00022833"/>
    </source>
</evidence>
<dbReference type="NCBIfam" id="TIGR00357">
    <property type="entry name" value="peptide-methionine (R)-S-oxide reductase MsrB"/>
    <property type="match status" value="1"/>
</dbReference>
<dbReference type="Proteomes" id="UP000199679">
    <property type="component" value="Chromosome I"/>
</dbReference>
<protein>
    <recommendedName>
        <fullName evidence="2">peptide-methionine (R)-S-oxide reductase</fullName>
        <ecNumber evidence="2">1.8.4.12</ecNumber>
    </recommendedName>
</protein>
<comment type="cofactor">
    <cofactor evidence="1">
        <name>Zn(2+)</name>
        <dbReference type="ChEBI" id="CHEBI:29105"/>
    </cofactor>
</comment>
<dbReference type="GO" id="GO:0046872">
    <property type="term" value="F:metal ion binding"/>
    <property type="evidence" value="ECO:0007669"/>
    <property type="project" value="UniProtKB-KW"/>
</dbReference>
<dbReference type="InterPro" id="IPR028427">
    <property type="entry name" value="Met_Sox_Rdtase_MsrB"/>
</dbReference>
<dbReference type="SUPFAM" id="SSF51316">
    <property type="entry name" value="Mss4-like"/>
    <property type="match status" value="1"/>
</dbReference>
<dbReference type="AlphaFoldDB" id="A0A1H2A861"/>
<dbReference type="PROSITE" id="PS51790">
    <property type="entry name" value="MSRB"/>
    <property type="match status" value="1"/>
</dbReference>
<name>A0A1H2A861_MUCMA</name>
<proteinExistence type="predicted"/>
<evidence type="ECO:0000256" key="2">
    <source>
        <dbReference type="ARBA" id="ARBA00012499"/>
    </source>
</evidence>
<dbReference type="InterPro" id="IPR002579">
    <property type="entry name" value="Met_Sox_Rdtase_MsrB_dom"/>
</dbReference>
<dbReference type="RefSeq" id="WP_091375557.1">
    <property type="nucleotide sequence ID" value="NZ_LT629740.1"/>
</dbReference>
<evidence type="ECO:0000256" key="5">
    <source>
        <dbReference type="ARBA" id="ARBA00023002"/>
    </source>
</evidence>
<dbReference type="Gene3D" id="2.170.150.20">
    <property type="entry name" value="Peptide methionine sulfoxide reductase"/>
    <property type="match status" value="1"/>
</dbReference>
<dbReference type="PANTHER" id="PTHR46081:SF8">
    <property type="entry name" value="PEPTIDE METHIONINE SULFOXIDE REDUCTASE 2"/>
    <property type="match status" value="1"/>
</dbReference>
<evidence type="ECO:0000259" key="7">
    <source>
        <dbReference type="PROSITE" id="PS51790"/>
    </source>
</evidence>
<keyword evidence="4" id="KW-0862">Zinc</keyword>
<reference evidence="8 9" key="1">
    <citation type="submission" date="2016-10" db="EMBL/GenBank/DDBJ databases">
        <authorList>
            <person name="de Groot N.N."/>
        </authorList>
    </citation>
    <scope>NUCLEOTIDE SEQUENCE [LARGE SCALE GENOMIC DNA]</scope>
    <source>
        <strain evidence="8 9">MP1X4</strain>
    </source>
</reference>
<keyword evidence="9" id="KW-1185">Reference proteome</keyword>
<accession>A0A1H2A861</accession>
<comment type="catalytic activity">
    <reaction evidence="6">
        <text>L-methionyl-[protein] + [thioredoxin]-disulfide + H2O = L-methionyl-(R)-S-oxide-[protein] + [thioredoxin]-dithiol</text>
        <dbReference type="Rhea" id="RHEA:24164"/>
        <dbReference type="Rhea" id="RHEA-COMP:10698"/>
        <dbReference type="Rhea" id="RHEA-COMP:10700"/>
        <dbReference type="Rhea" id="RHEA-COMP:12313"/>
        <dbReference type="Rhea" id="RHEA-COMP:12314"/>
        <dbReference type="ChEBI" id="CHEBI:15377"/>
        <dbReference type="ChEBI" id="CHEBI:16044"/>
        <dbReference type="ChEBI" id="CHEBI:29950"/>
        <dbReference type="ChEBI" id="CHEBI:45764"/>
        <dbReference type="ChEBI" id="CHEBI:50058"/>
        <dbReference type="EC" id="1.8.4.12"/>
    </reaction>
</comment>
<dbReference type="Pfam" id="PF01641">
    <property type="entry name" value="SelR"/>
    <property type="match status" value="1"/>
</dbReference>
<dbReference type="EC" id="1.8.4.12" evidence="2"/>
<dbReference type="PANTHER" id="PTHR46081">
    <property type="entry name" value="PEPTIDE METHIONINE SULFOXIDE REDUCTASE 2"/>
    <property type="match status" value="1"/>
</dbReference>